<evidence type="ECO:0000313" key="4">
    <source>
        <dbReference type="EMBL" id="KAL0453517.1"/>
    </source>
</evidence>
<evidence type="ECO:0000256" key="1">
    <source>
        <dbReference type="RuleBase" id="RU363044"/>
    </source>
</evidence>
<dbReference type="SUPFAM" id="SSF50249">
    <property type="entry name" value="Nucleic acid-binding proteins"/>
    <property type="match status" value="1"/>
</dbReference>
<name>A0AAW2XHK5_9LAMI</name>
<dbReference type="AlphaFoldDB" id="A0AAW2XHK5"/>
<evidence type="ECO:0000259" key="2">
    <source>
        <dbReference type="Pfam" id="PF05970"/>
    </source>
</evidence>
<dbReference type="GO" id="GO:0006310">
    <property type="term" value="P:DNA recombination"/>
    <property type="evidence" value="ECO:0007669"/>
    <property type="project" value="UniProtKB-KW"/>
</dbReference>
<keyword evidence="1" id="KW-0234">DNA repair</keyword>
<keyword evidence="1" id="KW-0067">ATP-binding</keyword>
<dbReference type="InterPro" id="IPR027417">
    <property type="entry name" value="P-loop_NTPase"/>
</dbReference>
<dbReference type="GO" id="GO:0006281">
    <property type="term" value="P:DNA repair"/>
    <property type="evidence" value="ECO:0007669"/>
    <property type="project" value="UniProtKB-KW"/>
</dbReference>
<evidence type="ECO:0000259" key="3">
    <source>
        <dbReference type="Pfam" id="PF21530"/>
    </source>
</evidence>
<protein>
    <recommendedName>
        <fullName evidence="1">ATP-dependent DNA helicase</fullName>
        <ecNumber evidence="1">5.6.2.3</ecNumber>
    </recommendedName>
</protein>
<accession>A0AAW2XHK5</accession>
<dbReference type="GO" id="GO:0000723">
    <property type="term" value="P:telomere maintenance"/>
    <property type="evidence" value="ECO:0007669"/>
    <property type="project" value="InterPro"/>
</dbReference>
<dbReference type="GO" id="GO:0005657">
    <property type="term" value="C:replication fork"/>
    <property type="evidence" value="ECO:0007669"/>
    <property type="project" value="TreeGrafter"/>
</dbReference>
<comment type="caution">
    <text evidence="4">The sequence shown here is derived from an EMBL/GenBank/DDBJ whole genome shotgun (WGS) entry which is preliminary data.</text>
</comment>
<dbReference type="InterPro" id="IPR012340">
    <property type="entry name" value="NA-bd_OB-fold"/>
</dbReference>
<feature type="domain" description="DNA helicase Pif1-like 2B" evidence="3">
    <location>
        <begin position="71"/>
        <end position="117"/>
    </location>
</feature>
<dbReference type="GO" id="GO:0006260">
    <property type="term" value="P:DNA replication"/>
    <property type="evidence" value="ECO:0007669"/>
    <property type="project" value="TreeGrafter"/>
</dbReference>
<reference evidence="4" key="1">
    <citation type="submission" date="2020-06" db="EMBL/GenBank/DDBJ databases">
        <authorList>
            <person name="Li T."/>
            <person name="Hu X."/>
            <person name="Zhang T."/>
            <person name="Song X."/>
            <person name="Zhang H."/>
            <person name="Dai N."/>
            <person name="Sheng W."/>
            <person name="Hou X."/>
            <person name="Wei L."/>
        </authorList>
    </citation>
    <scope>NUCLEOTIDE SEQUENCE</scope>
    <source>
        <strain evidence="4">KEN1</strain>
        <tissue evidence="4">Leaf</tissue>
    </source>
</reference>
<dbReference type="SUPFAM" id="SSF52540">
    <property type="entry name" value="P-loop containing nucleoside triphosphate hydrolases"/>
    <property type="match status" value="1"/>
</dbReference>
<dbReference type="Gene3D" id="2.40.50.140">
    <property type="entry name" value="Nucleic acid-binding proteins"/>
    <property type="match status" value="1"/>
</dbReference>
<keyword evidence="1" id="KW-0547">Nucleotide-binding</keyword>
<dbReference type="InterPro" id="IPR049163">
    <property type="entry name" value="Pif1-like_2B_dom"/>
</dbReference>
<organism evidence="4">
    <name type="scientific">Sesamum latifolium</name>
    <dbReference type="NCBI Taxonomy" id="2727402"/>
    <lineage>
        <taxon>Eukaryota</taxon>
        <taxon>Viridiplantae</taxon>
        <taxon>Streptophyta</taxon>
        <taxon>Embryophyta</taxon>
        <taxon>Tracheophyta</taxon>
        <taxon>Spermatophyta</taxon>
        <taxon>Magnoliopsida</taxon>
        <taxon>eudicotyledons</taxon>
        <taxon>Gunneridae</taxon>
        <taxon>Pentapetalae</taxon>
        <taxon>asterids</taxon>
        <taxon>lamiids</taxon>
        <taxon>Lamiales</taxon>
        <taxon>Pedaliaceae</taxon>
        <taxon>Sesamum</taxon>
    </lineage>
</organism>
<dbReference type="EMBL" id="JACGWN010000004">
    <property type="protein sequence ID" value="KAL0453517.1"/>
    <property type="molecule type" value="Genomic_DNA"/>
</dbReference>
<dbReference type="EC" id="5.6.2.3" evidence="1"/>
<gene>
    <name evidence="4" type="ORF">Slati_1329800</name>
</gene>
<proteinExistence type="inferred from homology"/>
<dbReference type="GO" id="GO:0043139">
    <property type="term" value="F:5'-3' DNA helicase activity"/>
    <property type="evidence" value="ECO:0007669"/>
    <property type="project" value="UniProtKB-EC"/>
</dbReference>
<dbReference type="PANTHER" id="PTHR23274">
    <property type="entry name" value="DNA HELICASE-RELATED"/>
    <property type="match status" value="1"/>
</dbReference>
<reference evidence="4" key="2">
    <citation type="journal article" date="2024" name="Plant">
        <title>Genomic evolution and insights into agronomic trait innovations of Sesamum species.</title>
        <authorList>
            <person name="Miao H."/>
            <person name="Wang L."/>
            <person name="Qu L."/>
            <person name="Liu H."/>
            <person name="Sun Y."/>
            <person name="Le M."/>
            <person name="Wang Q."/>
            <person name="Wei S."/>
            <person name="Zheng Y."/>
            <person name="Lin W."/>
            <person name="Duan Y."/>
            <person name="Cao H."/>
            <person name="Xiong S."/>
            <person name="Wang X."/>
            <person name="Wei L."/>
            <person name="Li C."/>
            <person name="Ma Q."/>
            <person name="Ju M."/>
            <person name="Zhao R."/>
            <person name="Li G."/>
            <person name="Mu C."/>
            <person name="Tian Q."/>
            <person name="Mei H."/>
            <person name="Zhang T."/>
            <person name="Gao T."/>
            <person name="Zhang H."/>
        </authorList>
    </citation>
    <scope>NUCLEOTIDE SEQUENCE</scope>
    <source>
        <strain evidence="4">KEN1</strain>
    </source>
</reference>
<comment type="cofactor">
    <cofactor evidence="1">
        <name>Mg(2+)</name>
        <dbReference type="ChEBI" id="CHEBI:18420"/>
    </cofactor>
</comment>
<feature type="domain" description="DNA helicase Pif1-like DEAD-box helicase" evidence="2">
    <location>
        <begin position="8"/>
        <end position="49"/>
    </location>
</feature>
<dbReference type="Pfam" id="PF21530">
    <property type="entry name" value="Pif1_2B_dom"/>
    <property type="match status" value="1"/>
</dbReference>
<dbReference type="Pfam" id="PF05970">
    <property type="entry name" value="PIF1"/>
    <property type="match status" value="1"/>
</dbReference>
<dbReference type="InterPro" id="IPR010285">
    <property type="entry name" value="DNA_helicase_pif1-like_DEAD"/>
</dbReference>
<dbReference type="GO" id="GO:0016787">
    <property type="term" value="F:hydrolase activity"/>
    <property type="evidence" value="ECO:0007669"/>
    <property type="project" value="UniProtKB-KW"/>
</dbReference>
<comment type="similarity">
    <text evidence="1">Belongs to the helicase family.</text>
</comment>
<dbReference type="PANTHER" id="PTHR23274:SF53">
    <property type="entry name" value="ATP-DEPENDENT DNA HELICASE"/>
    <property type="match status" value="1"/>
</dbReference>
<comment type="catalytic activity">
    <reaction evidence="1">
        <text>ATP + H2O = ADP + phosphate + H(+)</text>
        <dbReference type="Rhea" id="RHEA:13065"/>
        <dbReference type="ChEBI" id="CHEBI:15377"/>
        <dbReference type="ChEBI" id="CHEBI:15378"/>
        <dbReference type="ChEBI" id="CHEBI:30616"/>
        <dbReference type="ChEBI" id="CHEBI:43474"/>
        <dbReference type="ChEBI" id="CHEBI:456216"/>
        <dbReference type="EC" id="5.6.2.3"/>
    </reaction>
</comment>
<keyword evidence="1" id="KW-0227">DNA damage</keyword>
<keyword evidence="1" id="KW-0378">Hydrolase</keyword>
<dbReference type="GO" id="GO:0005524">
    <property type="term" value="F:ATP binding"/>
    <property type="evidence" value="ECO:0007669"/>
    <property type="project" value="UniProtKB-KW"/>
</dbReference>
<keyword evidence="1" id="KW-0347">Helicase</keyword>
<keyword evidence="1" id="KW-0233">DNA recombination</keyword>
<sequence length="281" mass="31278">MKFHNPSTEHKIFGGKTMLLGGDFKQILPVVAKGGRSEIIAAWMTKQYLSADTICPSSADIDKQSILYPVEFLNTLKFSGIPDHKLDLKVGVPIILLRNLNQSIGLCNGTWLIITQLADTVIEAEAITENNTGRRFSIHRIDMSPSESKWPFIFKMRQFSVKVCFAMTINKSQGQTFDNVGVYLPKPVFSHDVIEKLSKKGPIEDTKYGKVRNIELIDQSGKNMSVALWGNTATMIDDDYVSTSKGPFTLVVTSTKVGQFRGAHNLKSTFGHKSLHQPKNT</sequence>